<accession>A0A5E8H7X7</accession>
<geneLocation type="plasmid" evidence="2">
    <name>pladfl_1</name>
</geneLocation>
<dbReference type="AlphaFoldDB" id="A0A5E8H7X7"/>
<protein>
    <submittedName>
        <fullName evidence="1">Uncharacterized protein</fullName>
    </submittedName>
</protein>
<organism evidence="1 2">
    <name type="scientific">Roseibium alexandrii (strain DSM 17067 / NCIMB 14079 / DFL-11)</name>
    <name type="common">Labrenzia alexandrii</name>
    <dbReference type="NCBI Taxonomy" id="244592"/>
    <lineage>
        <taxon>Bacteria</taxon>
        <taxon>Pseudomonadati</taxon>
        <taxon>Pseudomonadota</taxon>
        <taxon>Alphaproteobacteria</taxon>
        <taxon>Hyphomicrobiales</taxon>
        <taxon>Stappiaceae</taxon>
        <taxon>Roseibium</taxon>
    </lineage>
</organism>
<reference evidence="1 2" key="1">
    <citation type="submission" date="2008-01" db="EMBL/GenBank/DDBJ databases">
        <authorList>
            <person name="Wagner-Dobler I."/>
            <person name="Ferriera S."/>
            <person name="Johnson J."/>
            <person name="Kravitz S."/>
            <person name="Beeson K."/>
            <person name="Sutton G."/>
            <person name="Rogers Y.-H."/>
            <person name="Friedman R."/>
            <person name="Frazier M."/>
            <person name="Venter J.C."/>
        </authorList>
    </citation>
    <scope>NUCLEOTIDE SEQUENCE [LARGE SCALE GENOMIC DNA]</scope>
    <source>
        <strain evidence="2">DSM 17067 / NCIMB 14079 / DFL-11</strain>
        <plasmid evidence="2">pladfl_1</plasmid>
    </source>
</reference>
<dbReference type="EMBL" id="ACCU02000005">
    <property type="protein sequence ID" value="EEE48194.1"/>
    <property type="molecule type" value="Genomic_DNA"/>
</dbReference>
<keyword evidence="1" id="KW-0614">Plasmid</keyword>
<comment type="caution">
    <text evidence="1">The sequence shown here is derived from an EMBL/GenBank/DDBJ whole genome shotgun (WGS) entry which is preliminary data.</text>
</comment>
<sequence>MAAGDGLEGRLEIGEELHAVNFRGLDEGCDAATFVMAGGKGFLPVQCNWPDQIPDAVAIDLDTANVKEGL</sequence>
<proteinExistence type="predicted"/>
<dbReference type="Proteomes" id="UP000004703">
    <property type="component" value="Plasmid pLADFL_1"/>
</dbReference>
<evidence type="ECO:0000313" key="1">
    <source>
        <dbReference type="EMBL" id="EEE48194.1"/>
    </source>
</evidence>
<gene>
    <name evidence="1" type="ORF">SADFL11_88</name>
</gene>
<evidence type="ECO:0000313" key="2">
    <source>
        <dbReference type="Proteomes" id="UP000004703"/>
    </source>
</evidence>
<name>A0A5E8H7X7_ROSAD</name>
<reference evidence="1 2" key="2">
    <citation type="submission" date="2013-04" db="EMBL/GenBank/DDBJ databases">
        <authorList>
            <person name="Fiebig A."/>
            <person name="Pradella S."/>
            <person name="Wagner-Doebler I."/>
        </authorList>
    </citation>
    <scope>NUCLEOTIDE SEQUENCE [LARGE SCALE GENOMIC DNA]</scope>
    <source>
        <strain evidence="2">DSM 17067 / NCIMB 14079 / DFL-11</strain>
        <plasmid evidence="2">pladfl_1</plasmid>
    </source>
</reference>